<name>A0A4Y7KU56_PAPSO</name>
<dbReference type="EMBL" id="CM010722">
    <property type="protein sequence ID" value="RZC75718.1"/>
    <property type="molecule type" value="Genomic_DNA"/>
</dbReference>
<dbReference type="AlphaFoldDB" id="A0A4Y7KU56"/>
<evidence type="ECO:0000313" key="1">
    <source>
        <dbReference type="EMBL" id="RZC75718.1"/>
    </source>
</evidence>
<keyword evidence="2" id="KW-1185">Reference proteome</keyword>
<organism evidence="1 2">
    <name type="scientific">Papaver somniferum</name>
    <name type="common">Opium poppy</name>
    <dbReference type="NCBI Taxonomy" id="3469"/>
    <lineage>
        <taxon>Eukaryota</taxon>
        <taxon>Viridiplantae</taxon>
        <taxon>Streptophyta</taxon>
        <taxon>Embryophyta</taxon>
        <taxon>Tracheophyta</taxon>
        <taxon>Spermatophyta</taxon>
        <taxon>Magnoliopsida</taxon>
        <taxon>Ranunculales</taxon>
        <taxon>Papaveraceae</taxon>
        <taxon>Papaveroideae</taxon>
        <taxon>Papaver</taxon>
    </lineage>
</organism>
<dbReference type="Proteomes" id="UP000316621">
    <property type="component" value="Chromosome 8"/>
</dbReference>
<evidence type="ECO:0000313" key="2">
    <source>
        <dbReference type="Proteomes" id="UP000316621"/>
    </source>
</evidence>
<feature type="non-terminal residue" evidence="1">
    <location>
        <position position="1"/>
    </location>
</feature>
<gene>
    <name evidence="1" type="ORF">C5167_051197</name>
</gene>
<accession>A0A4Y7KU56</accession>
<dbReference type="Gramene" id="RZC75718">
    <property type="protein sequence ID" value="RZC75718"/>
    <property type="gene ID" value="C5167_051197"/>
</dbReference>
<sequence length="118" mass="14160">FNSYDQFQDVKSFLLKEGSRSLQFKKSEGYTNRTYTWKGTDYCCRNSYVRIWSSCMLELYDPCDKVIRTLAEEVFFIVGRDPLIEIPRCKKLQFEQPTEARLLRIAYMGFAVYRKEYQ</sequence>
<proteinExistence type="predicted"/>
<reference evidence="1 2" key="1">
    <citation type="journal article" date="2018" name="Science">
        <title>The opium poppy genome and morphinan production.</title>
        <authorList>
            <person name="Guo L."/>
            <person name="Winzer T."/>
            <person name="Yang X."/>
            <person name="Li Y."/>
            <person name="Ning Z."/>
            <person name="He Z."/>
            <person name="Teodor R."/>
            <person name="Lu Y."/>
            <person name="Bowser T.A."/>
            <person name="Graham I.A."/>
            <person name="Ye K."/>
        </authorList>
    </citation>
    <scope>NUCLEOTIDE SEQUENCE [LARGE SCALE GENOMIC DNA]</scope>
    <source>
        <strain evidence="2">cv. HN1</strain>
        <tissue evidence="1">Leaves</tissue>
    </source>
</reference>
<protein>
    <submittedName>
        <fullName evidence="1">Uncharacterized protein</fullName>
    </submittedName>
</protein>